<gene>
    <name evidence="1" type="ORF">BIFANG_02768</name>
</gene>
<organism evidence="1 2">
    <name type="scientific">Bifidobacterium angulatum DSM 20098 = JCM 7096</name>
    <dbReference type="NCBI Taxonomy" id="518635"/>
    <lineage>
        <taxon>Bacteria</taxon>
        <taxon>Bacillati</taxon>
        <taxon>Actinomycetota</taxon>
        <taxon>Actinomycetes</taxon>
        <taxon>Bifidobacteriales</taxon>
        <taxon>Bifidobacteriaceae</taxon>
        <taxon>Bifidobacterium</taxon>
    </lineage>
</organism>
<protein>
    <submittedName>
        <fullName evidence="1">Uncharacterized protein</fullName>
    </submittedName>
</protein>
<dbReference type="AlphaFoldDB" id="C4FEM7"/>
<dbReference type="Proteomes" id="UP000006408">
    <property type="component" value="Unassembled WGS sequence"/>
</dbReference>
<evidence type="ECO:0000313" key="2">
    <source>
        <dbReference type="Proteomes" id="UP000006408"/>
    </source>
</evidence>
<name>C4FEM7_9BIFI</name>
<accession>C4FEM7</accession>
<dbReference type="PATRIC" id="fig|518635.7.peg.710"/>
<evidence type="ECO:0000313" key="1">
    <source>
        <dbReference type="EMBL" id="EEP21408.1"/>
    </source>
</evidence>
<reference evidence="1" key="1">
    <citation type="submission" date="2009-04" db="EMBL/GenBank/DDBJ databases">
        <authorList>
            <person name="Weinstock G."/>
            <person name="Sodergren E."/>
            <person name="Clifton S."/>
            <person name="Fulton L."/>
            <person name="Fulton B."/>
            <person name="Courtney L."/>
            <person name="Fronick C."/>
            <person name="Harrison M."/>
            <person name="Strong C."/>
            <person name="Farmer C."/>
            <person name="Delahaunty K."/>
            <person name="Markovic C."/>
            <person name="Hall O."/>
            <person name="Minx P."/>
            <person name="Tomlinson C."/>
            <person name="Mitreva M."/>
            <person name="Nelson J."/>
            <person name="Hou S."/>
            <person name="Wollam A."/>
            <person name="Pepin K.H."/>
            <person name="Johnson M."/>
            <person name="Bhonagiri V."/>
            <person name="Nash W.E."/>
            <person name="Warren W."/>
            <person name="Chinwalla A."/>
            <person name="Mardis E.R."/>
            <person name="Wilson R.K."/>
        </authorList>
    </citation>
    <scope>NUCLEOTIDE SEQUENCE [LARGE SCALE GENOMIC DNA]</scope>
    <source>
        <strain evidence="1">DSM 20098</strain>
    </source>
</reference>
<dbReference type="EMBL" id="ABYS02000004">
    <property type="protein sequence ID" value="EEP21408.1"/>
    <property type="molecule type" value="Genomic_DNA"/>
</dbReference>
<proteinExistence type="predicted"/>
<comment type="caution">
    <text evidence="1">The sequence shown here is derived from an EMBL/GenBank/DDBJ whole genome shotgun (WGS) entry which is preliminary data.</text>
</comment>
<sequence length="389" mass="44531">MAPTLHFEVGQVAKLPIANLLPGNWTLKVDNLIQNAKDDWNTQEISWNFSKPILFDEEQTDFSSGVIEELVKNVRSYWAMIASEQQQLEIDNNIAVADAYGVRDDAPCDVPLERVSLKRNVAFAYPKDTPEVRNEKFAQDVVKELISYAVGCMFGRYSLDKPGLILASQGETLDDYHAQIPNPSFGPDADNVIPVTETDCFEDDIVTRFRRFLTVAFGKENLAANIAYIEQVLGKSIRKYFVNDFYNDHVKMYSNRPIYWQYSSQTSNKGTFKALVYLHRYTPKTTNVVLNYLRDYANKISDIADSLEHSDRAADQKQAAKLRKAVLECKDYEDQTLYPLATRNLEMDLDDGVLVNYLRMGKALRVIPSIERKRKEVSTWTWPVHPLES</sequence>
<keyword evidence="2" id="KW-1185">Reference proteome</keyword>
<dbReference type="HOGENOM" id="CLU_007510_0_0_11"/>
<dbReference type="eggNOG" id="COG0827">
    <property type="taxonomic scope" value="Bacteria"/>
</dbReference>